<organism evidence="1 2">
    <name type="scientific">Psychroflexus sediminis</name>
    <dbReference type="NCBI Taxonomy" id="470826"/>
    <lineage>
        <taxon>Bacteria</taxon>
        <taxon>Pseudomonadati</taxon>
        <taxon>Bacteroidota</taxon>
        <taxon>Flavobacteriia</taxon>
        <taxon>Flavobacteriales</taxon>
        <taxon>Flavobacteriaceae</taxon>
        <taxon>Psychroflexus</taxon>
    </lineage>
</organism>
<reference evidence="1 2" key="1">
    <citation type="submission" date="2016-10" db="EMBL/GenBank/DDBJ databases">
        <authorList>
            <person name="de Groot N.N."/>
        </authorList>
    </citation>
    <scope>NUCLEOTIDE SEQUENCE [LARGE SCALE GENOMIC DNA]</scope>
    <source>
        <strain evidence="1 2">DSM 19803</strain>
    </source>
</reference>
<dbReference type="Proteomes" id="UP000199296">
    <property type="component" value="Unassembled WGS sequence"/>
</dbReference>
<proteinExistence type="predicted"/>
<evidence type="ECO:0008006" key="3">
    <source>
        <dbReference type="Google" id="ProtNLM"/>
    </source>
</evidence>
<keyword evidence="2" id="KW-1185">Reference proteome</keyword>
<protein>
    <recommendedName>
        <fullName evidence="3">DUF4304 domain-containing protein</fullName>
    </recommendedName>
</protein>
<accession>A0A1G7UU39</accession>
<evidence type="ECO:0000313" key="2">
    <source>
        <dbReference type="Proteomes" id="UP000199296"/>
    </source>
</evidence>
<name>A0A1G7UU39_9FLAO</name>
<dbReference type="AlphaFoldDB" id="A0A1G7UU39"/>
<dbReference type="InterPro" id="IPR025412">
    <property type="entry name" value="DUF4304"/>
</dbReference>
<sequence>MKAIELFQKMEAEVLKPLMLEANFKNDGEIWWKSEEDFSLVLTLQKYWWSTEDKIDFRINLGLMIPPIKHSNIKRPEITELAVCVSQDCYLPEDIQFHKFKNSIGYCIKNDDNDEEFLNLIQRDFEKYIIPQLIRQESLEDCVEFYKDVPFWNQRLDRFIQEHKFKLMNNLAS</sequence>
<gene>
    <name evidence="1" type="ORF">SAMN04488027_102280</name>
</gene>
<dbReference type="Pfam" id="PF14137">
    <property type="entry name" value="DUF4304"/>
    <property type="match status" value="1"/>
</dbReference>
<dbReference type="RefSeq" id="WP_093365409.1">
    <property type="nucleotide sequence ID" value="NZ_FNCW01000002.1"/>
</dbReference>
<dbReference type="OrthoDB" id="1452054at2"/>
<evidence type="ECO:0000313" key="1">
    <source>
        <dbReference type="EMBL" id="SDG50838.1"/>
    </source>
</evidence>
<dbReference type="EMBL" id="FNCW01000002">
    <property type="protein sequence ID" value="SDG50838.1"/>
    <property type="molecule type" value="Genomic_DNA"/>
</dbReference>
<dbReference type="STRING" id="470826.SAMN04488027_102280"/>